<proteinExistence type="predicted"/>
<gene>
    <name evidence="9" type="ORF">SAMN05421795_11029</name>
</gene>
<dbReference type="AlphaFoldDB" id="A0A1N7MUN3"/>
<dbReference type="CDD" id="cd03351">
    <property type="entry name" value="LbH_UDP-GlcNAc_AT"/>
    <property type="match status" value="1"/>
</dbReference>
<evidence type="ECO:0000256" key="6">
    <source>
        <dbReference type="ARBA" id="ARBA00023098"/>
    </source>
</evidence>
<dbReference type="PIRSF" id="PIRSF000456">
    <property type="entry name" value="UDP-GlcNAc_acltr"/>
    <property type="match status" value="1"/>
</dbReference>
<dbReference type="EMBL" id="FTOM01000010">
    <property type="protein sequence ID" value="SIS89762.1"/>
    <property type="molecule type" value="Genomic_DNA"/>
</dbReference>
<dbReference type="PROSITE" id="PS00101">
    <property type="entry name" value="HEXAPEP_TRANSFERASES"/>
    <property type="match status" value="2"/>
</dbReference>
<dbReference type="PANTHER" id="PTHR43480">
    <property type="entry name" value="ACYL-[ACYL-CARRIER-PROTEIN]--UDP-N-ACETYLGLUCOSAMINE O-ACYLTRANSFERASE"/>
    <property type="match status" value="1"/>
</dbReference>
<keyword evidence="7 9" id="KW-0012">Acyltransferase</keyword>
<evidence type="ECO:0000256" key="4">
    <source>
        <dbReference type="ARBA" id="ARBA00022679"/>
    </source>
</evidence>
<dbReference type="Gene3D" id="1.20.1180.10">
    <property type="entry name" value="Udp N-acetylglucosamine O-acyltransferase, C-terminal domain"/>
    <property type="match status" value="1"/>
</dbReference>
<reference evidence="10" key="1">
    <citation type="submission" date="2017-01" db="EMBL/GenBank/DDBJ databases">
        <authorList>
            <person name="Varghese N."/>
            <person name="Submissions S."/>
        </authorList>
    </citation>
    <scope>NUCLEOTIDE SEQUENCE [LARGE SCALE GENOMIC DNA]</scope>
    <source>
        <strain evidence="10">DSM 18714</strain>
    </source>
</reference>
<evidence type="ECO:0000256" key="3">
    <source>
        <dbReference type="ARBA" id="ARBA00022556"/>
    </source>
</evidence>
<evidence type="ECO:0000256" key="5">
    <source>
        <dbReference type="ARBA" id="ARBA00022737"/>
    </source>
</evidence>
<dbReference type="OrthoDB" id="9807278at2"/>
<dbReference type="GO" id="GO:0016020">
    <property type="term" value="C:membrane"/>
    <property type="evidence" value="ECO:0007669"/>
    <property type="project" value="GOC"/>
</dbReference>
<keyword evidence="2" id="KW-0444">Lipid biosynthesis</keyword>
<evidence type="ECO:0000256" key="7">
    <source>
        <dbReference type="ARBA" id="ARBA00023315"/>
    </source>
</evidence>
<evidence type="ECO:0000313" key="9">
    <source>
        <dbReference type="EMBL" id="SIS89762.1"/>
    </source>
</evidence>
<accession>A0A1N7MUN3</accession>
<organism evidence="9 10">
    <name type="scientific">Phaeovulum vinaykumarii</name>
    <dbReference type="NCBI Taxonomy" id="407234"/>
    <lineage>
        <taxon>Bacteria</taxon>
        <taxon>Pseudomonadati</taxon>
        <taxon>Pseudomonadota</taxon>
        <taxon>Alphaproteobacteria</taxon>
        <taxon>Rhodobacterales</taxon>
        <taxon>Paracoccaceae</taxon>
        <taxon>Phaeovulum</taxon>
    </lineage>
</organism>
<sequence>MSAPAIHEDAEVHRLAEVAPGARIAAGAKVGPFCVVGPEVVLGPGVELKSHVVVAGCTEVGAGTVIFPFASIGEVPQDLKFRGEKTRLVIGRNNRIREHVTMNPGTEGGGGVTSIGDDCLLMAGAHVAHDCRLGDRVILVNHAAVAGHCVIEDDVIVGGLSGVHQFVRIGRGAMIGALSMVTADVLPHGLVQGPRAGLDGLNLVGLKRRGTAREDIHALRDLYAALGGGQMRQTARQIAESPDPRAATVQEVLDFILGPSDRSFLSPQ</sequence>
<dbReference type="NCBIfam" id="TIGR01852">
    <property type="entry name" value="lipid_A_lpxA"/>
    <property type="match status" value="1"/>
</dbReference>
<keyword evidence="6" id="KW-0443">Lipid metabolism</keyword>
<dbReference type="RefSeq" id="WP_076367473.1">
    <property type="nucleotide sequence ID" value="NZ_FTOM01000010.1"/>
</dbReference>
<dbReference type="Proteomes" id="UP000186098">
    <property type="component" value="Unassembled WGS sequence"/>
</dbReference>
<dbReference type="InterPro" id="IPR037157">
    <property type="entry name" value="Acetyltransf_C_sf"/>
</dbReference>
<keyword evidence="5" id="KW-0677">Repeat</keyword>
<dbReference type="STRING" id="407234.SAMN05421795_11029"/>
<evidence type="ECO:0000256" key="2">
    <source>
        <dbReference type="ARBA" id="ARBA00022516"/>
    </source>
</evidence>
<keyword evidence="3" id="KW-0441">Lipid A biosynthesis</keyword>
<keyword evidence="4 9" id="KW-0808">Transferase</keyword>
<protein>
    <submittedName>
        <fullName evidence="9">Acyl-[acyl-carrier-protein]--UDP-N-acetylglucosamine O-acyltransferase</fullName>
    </submittedName>
</protein>
<dbReference type="InterPro" id="IPR029098">
    <property type="entry name" value="Acetyltransf_C"/>
</dbReference>
<dbReference type="InterPro" id="IPR018357">
    <property type="entry name" value="Hexapep_transf_CS"/>
</dbReference>
<dbReference type="Pfam" id="PF13720">
    <property type="entry name" value="Acetyltransf_11"/>
    <property type="match status" value="1"/>
</dbReference>
<dbReference type="InterPro" id="IPR010137">
    <property type="entry name" value="Lipid_A_LpxA"/>
</dbReference>
<evidence type="ECO:0000313" key="10">
    <source>
        <dbReference type="Proteomes" id="UP000186098"/>
    </source>
</evidence>
<evidence type="ECO:0000259" key="8">
    <source>
        <dbReference type="Pfam" id="PF13720"/>
    </source>
</evidence>
<dbReference type="NCBIfam" id="NF003657">
    <property type="entry name" value="PRK05289.1"/>
    <property type="match status" value="1"/>
</dbReference>
<keyword evidence="10" id="KW-1185">Reference proteome</keyword>
<dbReference type="GO" id="GO:0009245">
    <property type="term" value="P:lipid A biosynthetic process"/>
    <property type="evidence" value="ECO:0007669"/>
    <property type="project" value="UniProtKB-KW"/>
</dbReference>
<dbReference type="GO" id="GO:0008780">
    <property type="term" value="F:acyl-[acyl-carrier-protein]-UDP-N-acetylglucosamine O-acyltransferase activity"/>
    <property type="evidence" value="ECO:0007669"/>
    <property type="project" value="InterPro"/>
</dbReference>
<dbReference type="Pfam" id="PF00132">
    <property type="entry name" value="Hexapep"/>
    <property type="match status" value="2"/>
</dbReference>
<dbReference type="Gene3D" id="2.160.10.10">
    <property type="entry name" value="Hexapeptide repeat proteins"/>
    <property type="match status" value="1"/>
</dbReference>
<keyword evidence="1" id="KW-0963">Cytoplasm</keyword>
<feature type="domain" description="UDP N-acetylglucosamine O-acyltransferase C-terminal" evidence="8">
    <location>
        <begin position="184"/>
        <end position="262"/>
    </location>
</feature>
<dbReference type="PANTHER" id="PTHR43480:SF1">
    <property type="entry name" value="ACYL-[ACYL-CARRIER-PROTEIN]--UDP-N-ACETYLGLUCOSAMINE O-ACYLTRANSFERASE, MITOCHONDRIAL-RELATED"/>
    <property type="match status" value="1"/>
</dbReference>
<name>A0A1N7MUN3_9RHOB</name>
<dbReference type="InterPro" id="IPR001451">
    <property type="entry name" value="Hexapep"/>
</dbReference>
<dbReference type="InterPro" id="IPR011004">
    <property type="entry name" value="Trimer_LpxA-like_sf"/>
</dbReference>
<evidence type="ECO:0000256" key="1">
    <source>
        <dbReference type="ARBA" id="ARBA00022490"/>
    </source>
</evidence>
<dbReference type="SUPFAM" id="SSF51161">
    <property type="entry name" value="Trimeric LpxA-like enzymes"/>
    <property type="match status" value="1"/>
</dbReference>